<evidence type="ECO:0000259" key="5">
    <source>
        <dbReference type="PROSITE" id="PS50072"/>
    </source>
</evidence>
<dbReference type="Gene3D" id="2.40.100.10">
    <property type="entry name" value="Cyclophilin-like"/>
    <property type="match status" value="1"/>
</dbReference>
<comment type="caution">
    <text evidence="6">The sequence shown here is derived from an EMBL/GenBank/DDBJ whole genome shotgun (WGS) entry which is preliminary data.</text>
</comment>
<feature type="domain" description="PPIase cyclophilin-type" evidence="5">
    <location>
        <begin position="60"/>
        <end position="249"/>
    </location>
</feature>
<sequence length="310" mass="33250">MTALTVRVSLVLGATAALACSHAVSAAAQRSPADIIKQSAASDWRPLDGQNTVVMELNGGQVIFELAPRFAPRHAANIRKLARNGYYDGLAVIRVQDNFVTQWGDPVDEEKEPAKVKPLGDAEAKLPAEFSIAYRGLPIARLKDADGFAPVTGFSEGMPVAADPKKNRAWIPHCYGVIGAGRGNTVDSSNGSSLYVIIGQAPRALDLNITVVGRVLKGMELLSGLPRGGSNMGFYDKPEQHVPLQRVRLLADIPAAERPALEVLRTDTPTWQALVESRRHASGDWYVHSAEHTNVCNIGIPTRPLVPAAS</sequence>
<dbReference type="InterPro" id="IPR029000">
    <property type="entry name" value="Cyclophilin-like_dom_sf"/>
</dbReference>
<evidence type="ECO:0000256" key="3">
    <source>
        <dbReference type="ARBA" id="ARBA00023235"/>
    </source>
</evidence>
<dbReference type="SUPFAM" id="SSF50891">
    <property type="entry name" value="Cyclophilin-like"/>
    <property type="match status" value="1"/>
</dbReference>
<evidence type="ECO:0000256" key="2">
    <source>
        <dbReference type="ARBA" id="ARBA00023110"/>
    </source>
</evidence>
<reference evidence="6" key="2">
    <citation type="submission" date="2023-06" db="EMBL/GenBank/DDBJ databases">
        <authorList>
            <person name="Lucena T."/>
            <person name="Sun Q."/>
        </authorList>
    </citation>
    <scope>NUCLEOTIDE SEQUENCE</scope>
    <source>
        <strain evidence="6">CECT 7703</strain>
    </source>
</reference>
<evidence type="ECO:0000256" key="4">
    <source>
        <dbReference type="SAM" id="SignalP"/>
    </source>
</evidence>
<reference evidence="6" key="1">
    <citation type="journal article" date="2014" name="Int. J. Syst. Evol. Microbiol.">
        <title>Complete genome of a new Firmicutes species belonging to the dominant human colonic microbiota ('Ruminococcus bicirculans') reveals two chromosomes and a selective capacity to utilize plant glucans.</title>
        <authorList>
            <consortium name="NISC Comparative Sequencing Program"/>
            <person name="Wegmann U."/>
            <person name="Louis P."/>
            <person name="Goesmann A."/>
            <person name="Henrissat B."/>
            <person name="Duncan S.H."/>
            <person name="Flint H.J."/>
        </authorList>
    </citation>
    <scope>NUCLEOTIDE SEQUENCE</scope>
    <source>
        <strain evidence="6">CECT 7703</strain>
    </source>
</reference>
<name>A0ABT8BAV5_9NEIS</name>
<evidence type="ECO:0000256" key="1">
    <source>
        <dbReference type="ARBA" id="ARBA00013194"/>
    </source>
</evidence>
<feature type="chain" id="PRO_5045644608" description="peptidylprolyl isomerase" evidence="4">
    <location>
        <begin position="20"/>
        <end position="310"/>
    </location>
</feature>
<dbReference type="PROSITE" id="PS51257">
    <property type="entry name" value="PROKAR_LIPOPROTEIN"/>
    <property type="match status" value="1"/>
</dbReference>
<dbReference type="RefSeq" id="WP_290334495.1">
    <property type="nucleotide sequence ID" value="NZ_JAUFPU010000023.1"/>
</dbReference>
<dbReference type="Pfam" id="PF00160">
    <property type="entry name" value="Pro_isomerase"/>
    <property type="match status" value="1"/>
</dbReference>
<dbReference type="PANTHER" id="PTHR43246">
    <property type="entry name" value="PEPTIDYL-PROLYL CIS-TRANS ISOMERASE CYP38, CHLOROPLASTIC"/>
    <property type="match status" value="1"/>
</dbReference>
<keyword evidence="7" id="KW-1185">Reference proteome</keyword>
<keyword evidence="4" id="KW-0732">Signal</keyword>
<gene>
    <name evidence="6" type="ORF">QWZ03_20655</name>
</gene>
<keyword evidence="2" id="KW-0697">Rotamase</keyword>
<keyword evidence="3 6" id="KW-0413">Isomerase</keyword>
<organism evidence="6 7">
    <name type="scientific">Chitinimonas viridis</name>
    <dbReference type="NCBI Taxonomy" id="664880"/>
    <lineage>
        <taxon>Bacteria</taxon>
        <taxon>Pseudomonadati</taxon>
        <taxon>Pseudomonadota</taxon>
        <taxon>Betaproteobacteria</taxon>
        <taxon>Neisseriales</taxon>
        <taxon>Chitinibacteraceae</taxon>
        <taxon>Chitinimonas</taxon>
    </lineage>
</organism>
<dbReference type="InterPro" id="IPR002130">
    <property type="entry name" value="Cyclophilin-type_PPIase_dom"/>
</dbReference>
<dbReference type="InterPro" id="IPR044665">
    <property type="entry name" value="E_coli_cyclophilin_A-like"/>
</dbReference>
<evidence type="ECO:0000313" key="7">
    <source>
        <dbReference type="Proteomes" id="UP001180081"/>
    </source>
</evidence>
<evidence type="ECO:0000313" key="6">
    <source>
        <dbReference type="EMBL" id="MDN3579184.1"/>
    </source>
</evidence>
<dbReference type="GO" id="GO:0003755">
    <property type="term" value="F:peptidyl-prolyl cis-trans isomerase activity"/>
    <property type="evidence" value="ECO:0007669"/>
    <property type="project" value="UniProtKB-EC"/>
</dbReference>
<protein>
    <recommendedName>
        <fullName evidence="1">peptidylprolyl isomerase</fullName>
        <ecNumber evidence="1">5.2.1.8</ecNumber>
    </recommendedName>
</protein>
<dbReference type="EMBL" id="JAUFPU010000023">
    <property type="protein sequence ID" value="MDN3579184.1"/>
    <property type="molecule type" value="Genomic_DNA"/>
</dbReference>
<dbReference type="PROSITE" id="PS50072">
    <property type="entry name" value="CSA_PPIASE_2"/>
    <property type="match status" value="1"/>
</dbReference>
<dbReference type="EC" id="5.2.1.8" evidence="1"/>
<proteinExistence type="predicted"/>
<accession>A0ABT8BAV5</accession>
<feature type="signal peptide" evidence="4">
    <location>
        <begin position="1"/>
        <end position="19"/>
    </location>
</feature>
<dbReference type="Proteomes" id="UP001180081">
    <property type="component" value="Unassembled WGS sequence"/>
</dbReference>